<reference evidence="1 2" key="1">
    <citation type="journal article" date="2005" name="Nucleic Acids Res.">
        <title>Genomic blueprint of Hahella chejuensis, a marine microbe producing an algicidal agent.</title>
        <authorList>
            <person name="Jeong H."/>
            <person name="Yim J.H."/>
            <person name="Lee C."/>
            <person name="Choi S.-H."/>
            <person name="Park Y.K."/>
            <person name="Yoon S.H."/>
            <person name="Hur C.-G."/>
            <person name="Kang H.-Y."/>
            <person name="Kim D."/>
            <person name="Lee H.H."/>
            <person name="Park K.H."/>
            <person name="Park S.-H."/>
            <person name="Park H.-S."/>
            <person name="Lee H.K."/>
            <person name="Oh T.K."/>
            <person name="Kim J.F."/>
        </authorList>
    </citation>
    <scope>NUCLEOTIDE SEQUENCE [LARGE SCALE GENOMIC DNA]</scope>
    <source>
        <strain evidence="1 2">KCTC 2396</strain>
    </source>
</reference>
<proteinExistence type="predicted"/>
<evidence type="ECO:0000313" key="2">
    <source>
        <dbReference type="Proteomes" id="UP000000238"/>
    </source>
</evidence>
<sequence>MKRFHSSISSLAIGVNNIRQLFLDYSDNGYLLDSER</sequence>
<evidence type="ECO:0000313" key="1">
    <source>
        <dbReference type="EMBL" id="ABC29800.1"/>
    </source>
</evidence>
<dbReference type="EMBL" id="CP000155">
    <property type="protein sequence ID" value="ABC29800.1"/>
    <property type="molecule type" value="Genomic_DNA"/>
</dbReference>
<dbReference type="HOGENOM" id="CLU_3356505_0_0_6"/>
<organism evidence="1 2">
    <name type="scientific">Hahella chejuensis (strain KCTC 2396)</name>
    <dbReference type="NCBI Taxonomy" id="349521"/>
    <lineage>
        <taxon>Bacteria</taxon>
        <taxon>Pseudomonadati</taxon>
        <taxon>Pseudomonadota</taxon>
        <taxon>Gammaproteobacteria</taxon>
        <taxon>Oceanospirillales</taxon>
        <taxon>Hahellaceae</taxon>
        <taxon>Hahella</taxon>
    </lineage>
</organism>
<dbReference type="KEGG" id="hch:HCH_03034"/>
<accession>Q2SHS4</accession>
<dbReference type="Proteomes" id="UP000000238">
    <property type="component" value="Chromosome"/>
</dbReference>
<protein>
    <submittedName>
        <fullName evidence="1">Uncharacterized protein</fullName>
    </submittedName>
</protein>
<name>Q2SHS4_HAHCH</name>
<keyword evidence="2" id="KW-1185">Reference proteome</keyword>
<dbReference type="AlphaFoldDB" id="Q2SHS4"/>
<gene>
    <name evidence="1" type="ordered locus">HCH_03034</name>
</gene>